<proteinExistence type="predicted"/>
<dbReference type="Gene3D" id="3.90.1300.10">
    <property type="entry name" value="Amidase signature (AS) domain"/>
    <property type="match status" value="1"/>
</dbReference>
<comment type="caution">
    <text evidence="2">The sequence shown here is derived from an EMBL/GenBank/DDBJ whole genome shotgun (WGS) entry which is preliminary data.</text>
</comment>
<dbReference type="Pfam" id="PF11533">
    <property type="entry name" value="AtzH-like"/>
    <property type="match status" value="1"/>
</dbReference>
<dbReference type="EMBL" id="JAHBAY010000019">
    <property type="protein sequence ID" value="MBT0773709.1"/>
    <property type="molecule type" value="Genomic_DNA"/>
</dbReference>
<dbReference type="SUPFAM" id="SSF75304">
    <property type="entry name" value="Amidase signature (AS) enzymes"/>
    <property type="match status" value="1"/>
</dbReference>
<keyword evidence="3" id="KW-1185">Reference proteome</keyword>
<dbReference type="PANTHER" id="PTHR46310">
    <property type="entry name" value="AMIDASE 1"/>
    <property type="match status" value="1"/>
</dbReference>
<dbReference type="RefSeq" id="WP_214160249.1">
    <property type="nucleotide sequence ID" value="NZ_JAHBAY010000019.1"/>
</dbReference>
<dbReference type="Gene3D" id="3.10.450.50">
    <property type="match status" value="1"/>
</dbReference>
<dbReference type="InterPro" id="IPR032710">
    <property type="entry name" value="NTF2-like_dom_sf"/>
</dbReference>
<name>A0ABS5TSH1_9ACTN</name>
<dbReference type="Proteomes" id="UP001197247">
    <property type="component" value="Unassembled WGS sequence"/>
</dbReference>
<gene>
    <name evidence="2" type="ORF">KIH74_32490</name>
</gene>
<feature type="domain" description="Amidase" evidence="1">
    <location>
        <begin position="167"/>
        <end position="332"/>
    </location>
</feature>
<evidence type="ECO:0000313" key="3">
    <source>
        <dbReference type="Proteomes" id="UP001197247"/>
    </source>
</evidence>
<evidence type="ECO:0000313" key="2">
    <source>
        <dbReference type="EMBL" id="MBT0773709.1"/>
    </source>
</evidence>
<evidence type="ECO:0000259" key="1">
    <source>
        <dbReference type="Pfam" id="PF01425"/>
    </source>
</evidence>
<dbReference type="InterPro" id="IPR024507">
    <property type="entry name" value="AtzH-like"/>
</dbReference>
<sequence>MNVVEVSSGIDGRAEIDCPGEVPAGLLEAFDAYERALLGNDVAVLDDLFAPGEHTVRGDGTHLLIGHEAIAGFRSGRSVIPTRRVVRILVRPIGDDAALLMAGTLAATGGATGLQSQLWQRVDGAWKVTAAHVSLPAKAAPAPLGIDGGIDGSIWRIVGTPLVRPAKDGVLSGHTVAVKDLFAVRDQAIGAGNPTWLDEQKPQERHAPAVAHLLDAGAEITGIARTDEFAYSLAGQNAHYGTPPNPAVPQGISGGSTSGPATAVALGQVTIGLGTDTAGSIRVPASYQGLVGLRTTHGAVSASGVHPLAPSFDTVGWLTRDAATSLRVAQVLVPENNGGRRAERTIVLPTVENLAAPDVAADCAARRAGLVAAGILPALAETDLPGEVLESWFTAFRTVQAHEAWQANGAWIEAHPGALGADVAGRFEIAAKVTADQAGAARSVLAEARAQLRDLLDGAILVLPSSAGGAPARDASPGQVEAERAGTLRMTCLAGLAGAPALSLPLLRTADGRPAGLCLVGAPGTDHQLLQLAVSGGLA</sequence>
<dbReference type="InterPro" id="IPR036928">
    <property type="entry name" value="AS_sf"/>
</dbReference>
<dbReference type="Pfam" id="PF01425">
    <property type="entry name" value="Amidase"/>
    <property type="match status" value="1"/>
</dbReference>
<dbReference type="PANTHER" id="PTHR46310:SF7">
    <property type="entry name" value="AMIDASE 1"/>
    <property type="match status" value="1"/>
</dbReference>
<reference evidence="2 3" key="1">
    <citation type="submission" date="2021-05" db="EMBL/GenBank/DDBJ databases">
        <title>Kineosporia and Streptomyces sp. nov. two new marine actinobacteria isolated from Coral.</title>
        <authorList>
            <person name="Buangrab K."/>
            <person name="Sutthacheep M."/>
            <person name="Yeemin T."/>
            <person name="Harunari E."/>
            <person name="Igarashi Y."/>
            <person name="Kanchanasin P."/>
            <person name="Tanasupawat S."/>
            <person name="Phongsopitanun W."/>
        </authorList>
    </citation>
    <scope>NUCLEOTIDE SEQUENCE [LARGE SCALE GENOMIC DNA]</scope>
    <source>
        <strain evidence="2 3">J2-2</strain>
    </source>
</reference>
<accession>A0ABS5TSH1</accession>
<dbReference type="InterPro" id="IPR023631">
    <property type="entry name" value="Amidase_dom"/>
</dbReference>
<organism evidence="2 3">
    <name type="scientific">Kineosporia corallincola</name>
    <dbReference type="NCBI Taxonomy" id="2835133"/>
    <lineage>
        <taxon>Bacteria</taxon>
        <taxon>Bacillati</taxon>
        <taxon>Actinomycetota</taxon>
        <taxon>Actinomycetes</taxon>
        <taxon>Kineosporiales</taxon>
        <taxon>Kineosporiaceae</taxon>
        <taxon>Kineosporia</taxon>
    </lineage>
</organism>
<protein>
    <submittedName>
        <fullName evidence="2">DUF3225 domain-containing protein</fullName>
    </submittedName>
</protein>
<dbReference type="SUPFAM" id="SSF54427">
    <property type="entry name" value="NTF2-like"/>
    <property type="match status" value="1"/>
</dbReference>